<accession>A0ABS3VYS7</accession>
<sequence length="84" mass="7869">MTRRYVALLLLPLLLAGTACTADDDPQSAPSGPPPFADCAGLAAVPAAGSATAAASPAVSPTSPGAVPADRAGTAPGLVGDTAG</sequence>
<feature type="signal peptide" evidence="2">
    <location>
        <begin position="1"/>
        <end position="21"/>
    </location>
</feature>
<comment type="caution">
    <text evidence="3">The sequence shown here is derived from an EMBL/GenBank/DDBJ whole genome shotgun (WGS) entry which is preliminary data.</text>
</comment>
<organism evidence="3 4">
    <name type="scientific">Micromonospora echinofusca</name>
    <dbReference type="NCBI Taxonomy" id="47858"/>
    <lineage>
        <taxon>Bacteria</taxon>
        <taxon>Bacillati</taxon>
        <taxon>Actinomycetota</taxon>
        <taxon>Actinomycetes</taxon>
        <taxon>Micromonosporales</taxon>
        <taxon>Micromonosporaceae</taxon>
        <taxon>Micromonospora</taxon>
    </lineage>
</organism>
<evidence type="ECO:0000256" key="1">
    <source>
        <dbReference type="SAM" id="MobiDB-lite"/>
    </source>
</evidence>
<keyword evidence="2" id="KW-0732">Signal</keyword>
<protein>
    <submittedName>
        <fullName evidence="3">TlpA family protein disulfide reductase</fullName>
    </submittedName>
</protein>
<evidence type="ECO:0000256" key="2">
    <source>
        <dbReference type="SAM" id="SignalP"/>
    </source>
</evidence>
<dbReference type="Proteomes" id="UP000823521">
    <property type="component" value="Unassembled WGS sequence"/>
</dbReference>
<keyword evidence="4" id="KW-1185">Reference proteome</keyword>
<dbReference type="EMBL" id="WVUH01000337">
    <property type="protein sequence ID" value="MBO4209692.1"/>
    <property type="molecule type" value="Genomic_DNA"/>
</dbReference>
<proteinExistence type="predicted"/>
<reference evidence="3 4" key="1">
    <citation type="submission" date="2019-12" db="EMBL/GenBank/DDBJ databases">
        <title>Whole genome sequencing of endophytic Actinobacterium Micromonospora sp. MPMI6T.</title>
        <authorList>
            <person name="Evv R."/>
            <person name="Podile A.R."/>
        </authorList>
    </citation>
    <scope>NUCLEOTIDE SEQUENCE [LARGE SCALE GENOMIC DNA]</scope>
    <source>
        <strain evidence="3 4">MPMI6</strain>
    </source>
</reference>
<dbReference type="PROSITE" id="PS51257">
    <property type="entry name" value="PROKAR_LIPOPROTEIN"/>
    <property type="match status" value="1"/>
</dbReference>
<evidence type="ECO:0000313" key="3">
    <source>
        <dbReference type="EMBL" id="MBO4209692.1"/>
    </source>
</evidence>
<name>A0ABS3VYS7_MICEH</name>
<feature type="non-terminal residue" evidence="3">
    <location>
        <position position="84"/>
    </location>
</feature>
<feature type="region of interest" description="Disordered" evidence="1">
    <location>
        <begin position="53"/>
        <end position="84"/>
    </location>
</feature>
<gene>
    <name evidence="3" type="ORF">GSF22_27415</name>
</gene>
<feature type="compositionally biased region" description="Low complexity" evidence="1">
    <location>
        <begin position="53"/>
        <end position="69"/>
    </location>
</feature>
<evidence type="ECO:0000313" key="4">
    <source>
        <dbReference type="Proteomes" id="UP000823521"/>
    </source>
</evidence>
<feature type="chain" id="PRO_5045048939" evidence="2">
    <location>
        <begin position="22"/>
        <end position="84"/>
    </location>
</feature>